<organism evidence="2 3">
    <name type="scientific">Burkholderia lata (strain ATCC 17760 / DSM 23089 / LMG 22485 / NCIMB 9086 / R18194 / 383)</name>
    <dbReference type="NCBI Taxonomy" id="482957"/>
    <lineage>
        <taxon>Bacteria</taxon>
        <taxon>Pseudomonadati</taxon>
        <taxon>Pseudomonadota</taxon>
        <taxon>Betaproteobacteria</taxon>
        <taxon>Burkholderiales</taxon>
        <taxon>Burkholderiaceae</taxon>
        <taxon>Burkholderia</taxon>
        <taxon>Burkholderia cepacia complex</taxon>
    </lineage>
</organism>
<reference evidence="2 3" key="1">
    <citation type="submission" date="2019-09" db="EMBL/GenBank/DDBJ databases">
        <authorList>
            <person name="Depoorter E."/>
        </authorList>
    </citation>
    <scope>NUCLEOTIDE SEQUENCE [LARGE SCALE GENOMIC DNA]</scope>
    <source>
        <strain evidence="2">R-18112</strain>
    </source>
</reference>
<evidence type="ECO:0000313" key="3">
    <source>
        <dbReference type="Proteomes" id="UP000494274"/>
    </source>
</evidence>
<keyword evidence="1" id="KW-0732">Signal</keyword>
<evidence type="ECO:0000313" key="2">
    <source>
        <dbReference type="EMBL" id="VWD32464.1"/>
    </source>
</evidence>
<feature type="chain" id="PRO_5027047742" evidence="1">
    <location>
        <begin position="20"/>
        <end position="118"/>
    </location>
</feature>
<sequence length="118" mass="12193">MNKQSAFLCIAPITAAMLAGCGGDDSVNSAPTHLSAATPAAMAQTCDALAAKLAYANTSFTSVTTAAAGALTVAGKPIAEHCVIEGKMNERVSTVDGKTYAIGFEMRLPKAWNGRFFY</sequence>
<evidence type="ECO:0000256" key="1">
    <source>
        <dbReference type="SAM" id="SignalP"/>
    </source>
</evidence>
<accession>A0A6P2ZDS6</accession>
<dbReference type="AlphaFoldDB" id="A0A6P2ZDS6"/>
<gene>
    <name evidence="2" type="ORF">BLA18112_06170</name>
</gene>
<dbReference type="EMBL" id="CABVQI010000024">
    <property type="protein sequence ID" value="VWD32464.1"/>
    <property type="molecule type" value="Genomic_DNA"/>
</dbReference>
<protein>
    <submittedName>
        <fullName evidence="2">Esterase</fullName>
    </submittedName>
</protein>
<dbReference type="PROSITE" id="PS51257">
    <property type="entry name" value="PROKAR_LIPOPROTEIN"/>
    <property type="match status" value="1"/>
</dbReference>
<dbReference type="Proteomes" id="UP000494274">
    <property type="component" value="Unassembled WGS sequence"/>
</dbReference>
<feature type="signal peptide" evidence="1">
    <location>
        <begin position="1"/>
        <end position="19"/>
    </location>
</feature>
<proteinExistence type="predicted"/>
<name>A0A6P2ZDS6_BURL3</name>